<proteinExistence type="predicted"/>
<evidence type="ECO:0000256" key="1">
    <source>
        <dbReference type="SAM" id="MobiDB-lite"/>
    </source>
</evidence>
<dbReference type="EMBL" id="JANPWB010000011">
    <property type="protein sequence ID" value="KAJ1124183.1"/>
    <property type="molecule type" value="Genomic_DNA"/>
</dbReference>
<protein>
    <submittedName>
        <fullName evidence="2">Uncharacterized protein</fullName>
    </submittedName>
</protein>
<evidence type="ECO:0000313" key="3">
    <source>
        <dbReference type="Proteomes" id="UP001066276"/>
    </source>
</evidence>
<accession>A0AAV7PEM6</accession>
<reference evidence="2" key="1">
    <citation type="journal article" date="2022" name="bioRxiv">
        <title>Sequencing and chromosome-scale assembly of the giantPleurodeles waltlgenome.</title>
        <authorList>
            <person name="Brown T."/>
            <person name="Elewa A."/>
            <person name="Iarovenko S."/>
            <person name="Subramanian E."/>
            <person name="Araus A.J."/>
            <person name="Petzold A."/>
            <person name="Susuki M."/>
            <person name="Suzuki K.-i.T."/>
            <person name="Hayashi T."/>
            <person name="Toyoda A."/>
            <person name="Oliveira C."/>
            <person name="Osipova E."/>
            <person name="Leigh N.D."/>
            <person name="Simon A."/>
            <person name="Yun M.H."/>
        </authorList>
    </citation>
    <scope>NUCLEOTIDE SEQUENCE</scope>
    <source>
        <strain evidence="2">20211129_DDA</strain>
        <tissue evidence="2">Liver</tissue>
    </source>
</reference>
<evidence type="ECO:0000313" key="2">
    <source>
        <dbReference type="EMBL" id="KAJ1124183.1"/>
    </source>
</evidence>
<gene>
    <name evidence="2" type="ORF">NDU88_002644</name>
</gene>
<dbReference type="Proteomes" id="UP001066276">
    <property type="component" value="Chromosome 7"/>
</dbReference>
<organism evidence="2 3">
    <name type="scientific">Pleurodeles waltl</name>
    <name type="common">Iberian ribbed newt</name>
    <dbReference type="NCBI Taxonomy" id="8319"/>
    <lineage>
        <taxon>Eukaryota</taxon>
        <taxon>Metazoa</taxon>
        <taxon>Chordata</taxon>
        <taxon>Craniata</taxon>
        <taxon>Vertebrata</taxon>
        <taxon>Euteleostomi</taxon>
        <taxon>Amphibia</taxon>
        <taxon>Batrachia</taxon>
        <taxon>Caudata</taxon>
        <taxon>Salamandroidea</taxon>
        <taxon>Salamandridae</taxon>
        <taxon>Pleurodelinae</taxon>
        <taxon>Pleurodeles</taxon>
    </lineage>
</organism>
<keyword evidence="3" id="KW-1185">Reference proteome</keyword>
<comment type="caution">
    <text evidence="2">The sequence shown here is derived from an EMBL/GenBank/DDBJ whole genome shotgun (WGS) entry which is preliminary data.</text>
</comment>
<sequence length="204" mass="22139">MRVLPYTLKISMAPKTTRNLGVKLDGVKTTHFGRDKGDLVGANKRLTSIIGKPARKNMSGPGKDAKSCDSATPLLEVKGKNKSQSTIMSFLAGGAQDSSPAHTTLSSEINPSGTETILLDTSSKKTFIESNKPLIKTIRGSEDSLGTGDSNGATREKELGPPLEASSFIYNHNPKHSNQSIKLVKEPQVHQDPHWILRIFIRLH</sequence>
<dbReference type="AlphaFoldDB" id="A0AAV7PEM6"/>
<name>A0AAV7PEM6_PLEWA</name>
<feature type="region of interest" description="Disordered" evidence="1">
    <location>
        <begin position="139"/>
        <end position="159"/>
    </location>
</feature>